<sequence>MDQIQFEIITADKKKEMKLTKKQIVVLLEALWDFKQSVHALEPKSDLRKRILENKEEEINKLFKNLQESINYDFEKHLEKCNKKSKDDDPGMETMNWLANGGKDGQ</sequence>
<gene>
    <name evidence="2" type="ORF">Z959_10115</name>
</gene>
<accession>A0AA40M2K6</accession>
<dbReference type="AlphaFoldDB" id="A0AA40M2K6"/>
<name>A0AA40M2K6_CLONO</name>
<comment type="caution">
    <text evidence="2">The sequence shown here is derived from an EMBL/GenBank/DDBJ whole genome shotgun (WGS) entry which is preliminary data.</text>
</comment>
<evidence type="ECO:0000313" key="2">
    <source>
        <dbReference type="EMBL" id="KEI16234.1"/>
    </source>
</evidence>
<evidence type="ECO:0000313" key="3">
    <source>
        <dbReference type="Proteomes" id="UP000027770"/>
    </source>
</evidence>
<keyword evidence="3" id="KW-1185">Reference proteome</keyword>
<reference evidence="2 3" key="1">
    <citation type="submission" date="2014-02" db="EMBL/GenBank/DDBJ databases">
        <title>Plasmidome dynamics in the species complex Clostridium novyi sensu lato converts strains of independent lineages into distinctly different pathogens.</title>
        <authorList>
            <person name="Skarin H."/>
            <person name="Segerman B."/>
        </authorList>
    </citation>
    <scope>NUCLEOTIDE SEQUENCE [LARGE SCALE GENOMIC DNA]</scope>
    <source>
        <strain evidence="2 3">ATCC 27606</strain>
    </source>
</reference>
<dbReference type="Proteomes" id="UP000027770">
    <property type="component" value="Unassembled WGS sequence"/>
</dbReference>
<feature type="region of interest" description="Disordered" evidence="1">
    <location>
        <begin position="83"/>
        <end position="106"/>
    </location>
</feature>
<dbReference type="EMBL" id="JENW01000066">
    <property type="protein sequence ID" value="KEI16234.1"/>
    <property type="molecule type" value="Genomic_DNA"/>
</dbReference>
<proteinExistence type="predicted"/>
<evidence type="ECO:0000256" key="1">
    <source>
        <dbReference type="SAM" id="MobiDB-lite"/>
    </source>
</evidence>
<protein>
    <submittedName>
        <fullName evidence="2">Uncharacterized protein</fullName>
    </submittedName>
</protein>
<organism evidence="2 3">
    <name type="scientific">Clostridium novyi B str. ATCC 27606</name>
    <dbReference type="NCBI Taxonomy" id="1443123"/>
    <lineage>
        <taxon>Bacteria</taxon>
        <taxon>Bacillati</taxon>
        <taxon>Bacillota</taxon>
        <taxon>Clostridia</taxon>
        <taxon>Eubacteriales</taxon>
        <taxon>Clostridiaceae</taxon>
        <taxon>Clostridium</taxon>
    </lineage>
</organism>
<dbReference type="RefSeq" id="WP_039219230.1">
    <property type="nucleotide sequence ID" value="NZ_JENW01000066.1"/>
</dbReference>